<reference evidence="2 3" key="1">
    <citation type="submission" date="2014-06" db="EMBL/GenBank/DDBJ databases">
        <authorList>
            <person name="Teng J.L."/>
            <person name="Huang Y."/>
            <person name="Tse H."/>
            <person name="Lau S.K."/>
            <person name="Woo P.C."/>
        </authorList>
    </citation>
    <scope>NUCLEOTIDE SEQUENCE [LARGE SCALE GENOMIC DNA]</scope>
    <source>
        <strain evidence="2 3">HKU4</strain>
    </source>
</reference>
<keyword evidence="2" id="KW-0808">Transferase</keyword>
<dbReference type="PROSITE" id="PS51186">
    <property type="entry name" value="GNAT"/>
    <property type="match status" value="1"/>
</dbReference>
<dbReference type="eggNOG" id="COG1670">
    <property type="taxonomic scope" value="Bacteria"/>
</dbReference>
<dbReference type="Pfam" id="PF13302">
    <property type="entry name" value="Acetyltransf_3"/>
    <property type="match status" value="1"/>
</dbReference>
<dbReference type="Gene3D" id="3.40.630.30">
    <property type="match status" value="1"/>
</dbReference>
<evidence type="ECO:0000313" key="3">
    <source>
        <dbReference type="Proteomes" id="UP000030019"/>
    </source>
</evidence>
<dbReference type="PATRIC" id="fig|176090.4.peg.1893"/>
<evidence type="ECO:0000313" key="2">
    <source>
        <dbReference type="EMBL" id="KGM36308.1"/>
    </source>
</evidence>
<accession>A0A0A0DEM8</accession>
<comment type="caution">
    <text evidence="2">The sequence shown here is derived from an EMBL/GenBank/DDBJ whole genome shotgun (WGS) entry which is preliminary data.</text>
</comment>
<dbReference type="InterPro" id="IPR051531">
    <property type="entry name" value="N-acetyltransferase"/>
</dbReference>
<dbReference type="GO" id="GO:0016747">
    <property type="term" value="F:acyltransferase activity, transferring groups other than amino-acyl groups"/>
    <property type="evidence" value="ECO:0007669"/>
    <property type="project" value="InterPro"/>
</dbReference>
<dbReference type="PANTHER" id="PTHR43792">
    <property type="entry name" value="GNAT FAMILY, PUTATIVE (AFU_ORTHOLOGUE AFUA_3G00765)-RELATED-RELATED"/>
    <property type="match status" value="1"/>
</dbReference>
<proteinExistence type="predicted"/>
<dbReference type="EMBL" id="JPEN01000110">
    <property type="protein sequence ID" value="KGM36308.1"/>
    <property type="molecule type" value="Genomic_DNA"/>
</dbReference>
<dbReference type="STRING" id="176090.SSIN_1947"/>
<dbReference type="PANTHER" id="PTHR43792:SF1">
    <property type="entry name" value="N-ACETYLTRANSFERASE DOMAIN-CONTAINING PROTEIN"/>
    <property type="match status" value="1"/>
</dbReference>
<keyword evidence="3" id="KW-1185">Reference proteome</keyword>
<evidence type="ECO:0000259" key="1">
    <source>
        <dbReference type="PROSITE" id="PS51186"/>
    </source>
</evidence>
<dbReference type="AlphaFoldDB" id="A0A0A0DEM8"/>
<protein>
    <submittedName>
        <fullName evidence="2">Acetyltransferase, GNAT family</fullName>
    </submittedName>
</protein>
<gene>
    <name evidence="2" type="ORF">SSIN_1947</name>
</gene>
<dbReference type="InterPro" id="IPR016181">
    <property type="entry name" value="Acyl_CoA_acyltransferase"/>
</dbReference>
<dbReference type="Proteomes" id="UP000030019">
    <property type="component" value="Unassembled WGS sequence"/>
</dbReference>
<name>A0A0A0DEM8_9STRE</name>
<feature type="domain" description="N-acetyltransferase" evidence="1">
    <location>
        <begin position="40"/>
        <end position="210"/>
    </location>
</feature>
<dbReference type="InterPro" id="IPR000182">
    <property type="entry name" value="GNAT_dom"/>
</dbReference>
<sequence length="210" mass="24467">MGRIVFIWELCYSGKKNGEDLMENIYVKLARHFRLETERLILRPVTLDDAPAMFKYASDEENTRYTFETNKNLEETHNNIALFYLANPLGRWGIELKETGDFIGTIDLHKIRLDLKTAAIGYVINKKYWNQGYTTEANQAVIKLAFEEIGMNKLVALHDIHNPASGRVMQKSGMIFSHEEPYAALDKHEEGRIVTRVHYYLTREEYFAKK</sequence>
<organism evidence="2 3">
    <name type="scientific">Streptococcus sinensis</name>
    <dbReference type="NCBI Taxonomy" id="176090"/>
    <lineage>
        <taxon>Bacteria</taxon>
        <taxon>Bacillati</taxon>
        <taxon>Bacillota</taxon>
        <taxon>Bacilli</taxon>
        <taxon>Lactobacillales</taxon>
        <taxon>Streptococcaceae</taxon>
        <taxon>Streptococcus</taxon>
    </lineage>
</organism>
<dbReference type="SUPFAM" id="SSF55729">
    <property type="entry name" value="Acyl-CoA N-acyltransferases (Nat)"/>
    <property type="match status" value="1"/>
</dbReference>